<name>A0ABQ1CQZ4_STRDI</name>
<accession>A0ABQ1CQZ4</accession>
<comment type="caution">
    <text evidence="1">The sequence shown here is derived from an EMBL/GenBank/DDBJ whole genome shotgun (WGS) entry which is preliminary data.</text>
</comment>
<gene>
    <name evidence="1" type="ORF">Sdia_35540</name>
</gene>
<dbReference type="Proteomes" id="UP000472710">
    <property type="component" value="Unassembled WGS sequence"/>
</dbReference>
<protein>
    <submittedName>
        <fullName evidence="1">Uncharacterized protein</fullName>
    </submittedName>
</protein>
<dbReference type="GeneID" id="95073762"/>
<evidence type="ECO:0000313" key="2">
    <source>
        <dbReference type="Proteomes" id="UP000472710"/>
    </source>
</evidence>
<proteinExistence type="predicted"/>
<dbReference type="EMBL" id="BLLN01000003">
    <property type="protein sequence ID" value="GFH72786.1"/>
    <property type="molecule type" value="Genomic_DNA"/>
</dbReference>
<sequence length="209" mass="22846">MPYNVQQALNTIAVDDPFTEEDLADLKREIIRDVTATKMLGPAPSPYAPHDQAAAVLTELTAEILRTSDTGFLGRLIDHVDPEGALRFGCLLSIADFTYSAQWWWQYAAGAGSGTAAHCLHLLHLGRGDLRDATHWERQALDLGFVPTCALVPTQRRLAPVTKRSRSALRAAAQRLGKVDLTEAPCGAEQVHTPDQRLTEELPELVSAL</sequence>
<keyword evidence="2" id="KW-1185">Reference proteome</keyword>
<evidence type="ECO:0000313" key="1">
    <source>
        <dbReference type="EMBL" id="GFH72786.1"/>
    </source>
</evidence>
<dbReference type="RefSeq" id="WP_185393891.1">
    <property type="nucleotide sequence ID" value="NZ_BLLN01000003.1"/>
</dbReference>
<reference evidence="1 2" key="1">
    <citation type="submission" date="2020-02" db="EMBL/GenBank/DDBJ databases">
        <title>Whole genome shotgun sequence of Streptomyces diastaticus subsp. diastaticus NBRC 13412.</title>
        <authorList>
            <person name="Ichikawa N."/>
            <person name="Komaki H."/>
            <person name="Tamura T."/>
        </authorList>
    </citation>
    <scope>NUCLEOTIDE SEQUENCE [LARGE SCALE GENOMIC DNA]</scope>
    <source>
        <strain evidence="1 2">NBRC 13412</strain>
    </source>
</reference>
<organism evidence="1 2">
    <name type="scientific">Streptomyces diastaticus subsp. diastaticus</name>
    <dbReference type="NCBI Taxonomy" id="68040"/>
    <lineage>
        <taxon>Bacteria</taxon>
        <taxon>Bacillati</taxon>
        <taxon>Actinomycetota</taxon>
        <taxon>Actinomycetes</taxon>
        <taxon>Kitasatosporales</taxon>
        <taxon>Streptomycetaceae</taxon>
        <taxon>Streptomyces</taxon>
        <taxon>Streptomyces diastaticus group</taxon>
    </lineage>
</organism>